<feature type="domain" description="AMP-binding enzyme C-terminal" evidence="5">
    <location>
        <begin position="402"/>
        <end position="474"/>
    </location>
</feature>
<evidence type="ECO:0000259" key="5">
    <source>
        <dbReference type="Pfam" id="PF13193"/>
    </source>
</evidence>
<dbReference type="Proteomes" id="UP000279959">
    <property type="component" value="Chromosome"/>
</dbReference>
<evidence type="ECO:0008006" key="8">
    <source>
        <dbReference type="Google" id="ProtNLM"/>
    </source>
</evidence>
<dbReference type="PANTHER" id="PTHR43201:SF5">
    <property type="entry name" value="MEDIUM-CHAIN ACYL-COA LIGASE ACSF2, MITOCHONDRIAL"/>
    <property type="match status" value="1"/>
</dbReference>
<dbReference type="PANTHER" id="PTHR43201">
    <property type="entry name" value="ACYL-COA SYNTHETASE"/>
    <property type="match status" value="1"/>
</dbReference>
<dbReference type="InterPro" id="IPR045851">
    <property type="entry name" value="AMP-bd_C_sf"/>
</dbReference>
<dbReference type="KEGG" id="sami:SAMIE_1031480"/>
<dbReference type="Pfam" id="PF00501">
    <property type="entry name" value="AMP-binding"/>
    <property type="match status" value="1"/>
</dbReference>
<dbReference type="AlphaFoldDB" id="A0A494WAG7"/>
<dbReference type="Gene3D" id="3.40.50.12780">
    <property type="entry name" value="N-terminal domain of ligase-like"/>
    <property type="match status" value="1"/>
</dbReference>
<evidence type="ECO:0000259" key="4">
    <source>
        <dbReference type="Pfam" id="PF00501"/>
    </source>
</evidence>
<evidence type="ECO:0000256" key="3">
    <source>
        <dbReference type="SAM" id="MobiDB-lite"/>
    </source>
</evidence>
<dbReference type="GO" id="GO:0031956">
    <property type="term" value="F:medium-chain fatty acid-CoA ligase activity"/>
    <property type="evidence" value="ECO:0007669"/>
    <property type="project" value="TreeGrafter"/>
</dbReference>
<evidence type="ECO:0000256" key="2">
    <source>
        <dbReference type="ARBA" id="ARBA00022598"/>
    </source>
</evidence>
<protein>
    <recommendedName>
        <fullName evidence="8">Long-chain fatty acid--CoA ligase</fullName>
    </recommendedName>
</protein>
<evidence type="ECO:0000256" key="1">
    <source>
        <dbReference type="ARBA" id="ARBA00006432"/>
    </source>
</evidence>
<dbReference type="SUPFAM" id="SSF56801">
    <property type="entry name" value="Acetyl-CoA synthetase-like"/>
    <property type="match status" value="1"/>
</dbReference>
<feature type="region of interest" description="Disordered" evidence="3">
    <location>
        <begin position="136"/>
        <end position="167"/>
    </location>
</feature>
<dbReference type="Pfam" id="PF13193">
    <property type="entry name" value="AMP-binding_C"/>
    <property type="match status" value="1"/>
</dbReference>
<dbReference type="Gene3D" id="3.30.300.30">
    <property type="match status" value="1"/>
</dbReference>
<reference evidence="6 7" key="1">
    <citation type="submission" date="2018-05" db="EMBL/GenBank/DDBJ databases">
        <title>Complete Genome Sequence of the Nonylphenol-Degrading Bacterium Sphingobium amiense DSM 16289T.</title>
        <authorList>
            <person name="Ootsuka M."/>
            <person name="Nishizawa T."/>
            <person name="Ohta H."/>
        </authorList>
    </citation>
    <scope>NUCLEOTIDE SEQUENCE [LARGE SCALE GENOMIC DNA]</scope>
    <source>
        <strain evidence="6 7">DSM 16289</strain>
    </source>
</reference>
<name>A0A494WAG7_9SPHN</name>
<keyword evidence="2" id="KW-0436">Ligase</keyword>
<sequence>MSMSVEILRCGAAALDRATLNANIAKVAGGLEQLGVSQGDRVALLLKNSIAFVEISLAIGRLGAFPVPINWHFAAAEIDMLLKDCDPAAIFVHEDLSASLPPDWTRSERAIVVGGDDAPSPYASWRDASRPFTGPDRPAPGSIVYTSGTTGRPKGVRRFPPTPEQQSAMRGIRSSLYRMDANSRVLVPGPLYHAFPNQFAIHGVLTAEYTEIMPRFDAEEMLAIIQRERITSAALAPIMFVRLLRLPAETRQAYDLTSLRWALHAGGPCADDVKRAMIDWWGPIVAEYYGGTEVGALTLCSSAEWLDRPGTCGRPLEDVELRIVDGQGADVVRGQAGEIFGRLRSYPDFTYHNDPVKRAEVGLGELVSLGDVGYQDEEGYLFLCDRARDMVVSGGVNIYPAEVEKALFALPGVADCAAFGIPDPEFGETIVAFVVGDDLDTDQLRKRLREAIAGYKVPKLIRQVETLQRDASGKLRKHVLRERFLAMAGAPAG</sequence>
<dbReference type="InterPro" id="IPR020845">
    <property type="entry name" value="AMP-binding_CS"/>
</dbReference>
<dbReference type="GO" id="GO:0006631">
    <property type="term" value="P:fatty acid metabolic process"/>
    <property type="evidence" value="ECO:0007669"/>
    <property type="project" value="TreeGrafter"/>
</dbReference>
<dbReference type="InterPro" id="IPR042099">
    <property type="entry name" value="ANL_N_sf"/>
</dbReference>
<comment type="similarity">
    <text evidence="1">Belongs to the ATP-dependent AMP-binding enzyme family.</text>
</comment>
<dbReference type="InterPro" id="IPR025110">
    <property type="entry name" value="AMP-bd_C"/>
</dbReference>
<gene>
    <name evidence="6" type="ORF">SAMIE_1031480</name>
</gene>
<evidence type="ECO:0000313" key="7">
    <source>
        <dbReference type="Proteomes" id="UP000279959"/>
    </source>
</evidence>
<organism evidence="6 7">
    <name type="scientific">Sphingobium amiense</name>
    <dbReference type="NCBI Taxonomy" id="135719"/>
    <lineage>
        <taxon>Bacteria</taxon>
        <taxon>Pseudomonadati</taxon>
        <taxon>Pseudomonadota</taxon>
        <taxon>Alphaproteobacteria</taxon>
        <taxon>Sphingomonadales</taxon>
        <taxon>Sphingomonadaceae</taxon>
        <taxon>Sphingobium</taxon>
    </lineage>
</organism>
<feature type="domain" description="AMP-dependent synthetase/ligase" evidence="4">
    <location>
        <begin position="18"/>
        <end position="340"/>
    </location>
</feature>
<proteinExistence type="inferred from homology"/>
<dbReference type="RefSeq" id="WP_066700561.1">
    <property type="nucleotide sequence ID" value="NZ_AP018664.1"/>
</dbReference>
<dbReference type="EMBL" id="AP018664">
    <property type="protein sequence ID" value="BBD99647.1"/>
    <property type="molecule type" value="Genomic_DNA"/>
</dbReference>
<accession>A0A494WAG7</accession>
<evidence type="ECO:0000313" key="6">
    <source>
        <dbReference type="EMBL" id="BBD99647.1"/>
    </source>
</evidence>
<keyword evidence="7" id="KW-1185">Reference proteome</keyword>
<dbReference type="PROSITE" id="PS00455">
    <property type="entry name" value="AMP_BINDING"/>
    <property type="match status" value="1"/>
</dbReference>
<dbReference type="InterPro" id="IPR000873">
    <property type="entry name" value="AMP-dep_synth/lig_dom"/>
</dbReference>